<organism evidence="7 8">
    <name type="scientific">Psittacicella melopsittaci</name>
    <dbReference type="NCBI Taxonomy" id="2028576"/>
    <lineage>
        <taxon>Bacteria</taxon>
        <taxon>Pseudomonadati</taxon>
        <taxon>Pseudomonadota</taxon>
        <taxon>Gammaproteobacteria</taxon>
        <taxon>Pasteurellales</taxon>
        <taxon>Psittacicellaceae</taxon>
        <taxon>Psittacicella</taxon>
    </lineage>
</organism>
<dbReference type="InterPro" id="IPR029479">
    <property type="entry name" value="Nitroreductase"/>
</dbReference>
<dbReference type="SUPFAM" id="SSF55469">
    <property type="entry name" value="FMN-dependent nitroreductase-like"/>
    <property type="match status" value="1"/>
</dbReference>
<dbReference type="PANTHER" id="PTHR43425">
    <property type="entry name" value="OXYGEN-INSENSITIVE NADPH NITROREDUCTASE"/>
    <property type="match status" value="1"/>
</dbReference>
<dbReference type="OrthoDB" id="3181400at2"/>
<keyword evidence="2 5" id="KW-0285">Flavoprotein</keyword>
<dbReference type="InterPro" id="IPR016446">
    <property type="entry name" value="Flavin_OxRdtase_Frp"/>
</dbReference>
<comment type="similarity">
    <text evidence="1 5">Belongs to the flavin oxidoreductase frp family.</text>
</comment>
<evidence type="ECO:0000256" key="4">
    <source>
        <dbReference type="ARBA" id="ARBA00023002"/>
    </source>
</evidence>
<dbReference type="PIRSF" id="PIRSF005426">
    <property type="entry name" value="Frp"/>
    <property type="match status" value="1"/>
</dbReference>
<dbReference type="AlphaFoldDB" id="A0A3A1Y6L1"/>
<dbReference type="Gene3D" id="3.40.109.10">
    <property type="entry name" value="NADH Oxidase"/>
    <property type="match status" value="1"/>
</dbReference>
<dbReference type="NCBIfam" id="NF008033">
    <property type="entry name" value="PRK10765.1"/>
    <property type="match status" value="1"/>
</dbReference>
<dbReference type="GO" id="GO:0016491">
    <property type="term" value="F:oxidoreductase activity"/>
    <property type="evidence" value="ECO:0007669"/>
    <property type="project" value="UniProtKB-UniRule"/>
</dbReference>
<accession>A0A3A1Y6L1</accession>
<proteinExistence type="inferred from homology"/>
<sequence length="246" mass="27799">MSIAEHLASRPTLETIFSHFSVRHFKAKSINPEILNAIVEAGSRASTYANIQATSVIRITNPELRQSIEDKCFRQKAITQAAEFLIICVDFNRFKVVNPQAQLQYSEVFLAGTIDASIFAQNMMLAAESMGLGGLFIGAIRHNLAWLDQELNLPEFVVPIFALCLGYPDEQPLQRPRFAVEQLLHTDTYTPATVEQLATYDQVLHAYNQKYLHKDGEWSNSTAHMFDRPANPEFLAYLTQKGFCKK</sequence>
<reference evidence="7 8" key="1">
    <citation type="submission" date="2017-08" db="EMBL/GenBank/DDBJ databases">
        <title>Reclassification of Bisgaard taxon 37 and 44.</title>
        <authorList>
            <person name="Christensen H."/>
        </authorList>
    </citation>
    <scope>NUCLEOTIDE SEQUENCE [LARGE SCALE GENOMIC DNA]</scope>
    <source>
        <strain evidence="7 8">B96_4</strain>
    </source>
</reference>
<name>A0A3A1Y6L1_9GAMM</name>
<keyword evidence="4 5" id="KW-0560">Oxidoreductase</keyword>
<dbReference type="EMBL" id="NRJH01000006">
    <property type="protein sequence ID" value="RIY33903.1"/>
    <property type="molecule type" value="Genomic_DNA"/>
</dbReference>
<evidence type="ECO:0000256" key="2">
    <source>
        <dbReference type="ARBA" id="ARBA00022630"/>
    </source>
</evidence>
<gene>
    <name evidence="7" type="ORF">CJP74_00665</name>
</gene>
<protein>
    <submittedName>
        <fullName evidence="7">Nitroreductase A</fullName>
    </submittedName>
</protein>
<keyword evidence="8" id="KW-1185">Reference proteome</keyword>
<evidence type="ECO:0000256" key="5">
    <source>
        <dbReference type="PIRNR" id="PIRNR005426"/>
    </source>
</evidence>
<dbReference type="RefSeq" id="WP_119496352.1">
    <property type="nucleotide sequence ID" value="NZ_NRJH01000006.1"/>
</dbReference>
<comment type="caution">
    <text evidence="7">The sequence shown here is derived from an EMBL/GenBank/DDBJ whole genome shotgun (WGS) entry which is preliminary data.</text>
</comment>
<dbReference type="Proteomes" id="UP000266258">
    <property type="component" value="Unassembled WGS sequence"/>
</dbReference>
<evidence type="ECO:0000256" key="3">
    <source>
        <dbReference type="ARBA" id="ARBA00022643"/>
    </source>
</evidence>
<keyword evidence="5" id="KW-0521">NADP</keyword>
<dbReference type="PANTHER" id="PTHR43425:SF2">
    <property type="entry name" value="OXYGEN-INSENSITIVE NADPH NITROREDUCTASE"/>
    <property type="match status" value="1"/>
</dbReference>
<evidence type="ECO:0000256" key="1">
    <source>
        <dbReference type="ARBA" id="ARBA00008366"/>
    </source>
</evidence>
<evidence type="ECO:0000313" key="8">
    <source>
        <dbReference type="Proteomes" id="UP000266258"/>
    </source>
</evidence>
<keyword evidence="3 5" id="KW-0288">FMN</keyword>
<feature type="domain" description="Nitroreductase" evidence="6">
    <location>
        <begin position="19"/>
        <end position="167"/>
    </location>
</feature>
<evidence type="ECO:0000259" key="6">
    <source>
        <dbReference type="Pfam" id="PF00881"/>
    </source>
</evidence>
<evidence type="ECO:0000313" key="7">
    <source>
        <dbReference type="EMBL" id="RIY33903.1"/>
    </source>
</evidence>
<dbReference type="Pfam" id="PF00881">
    <property type="entry name" value="Nitroreductase"/>
    <property type="match status" value="1"/>
</dbReference>
<dbReference type="InterPro" id="IPR000415">
    <property type="entry name" value="Nitroreductase-like"/>
</dbReference>